<dbReference type="Pfam" id="PF07670">
    <property type="entry name" value="Gate"/>
    <property type="match status" value="1"/>
</dbReference>
<feature type="transmembrane region" description="Helical" evidence="7">
    <location>
        <begin position="390"/>
        <end position="411"/>
    </location>
</feature>
<dbReference type="InterPro" id="IPR011657">
    <property type="entry name" value="CNT_C_dom"/>
</dbReference>
<evidence type="ECO:0000313" key="12">
    <source>
        <dbReference type="Proteomes" id="UP000568106"/>
    </source>
</evidence>
<feature type="domain" description="Concentrative nucleoside transporter N-terminal" evidence="8">
    <location>
        <begin position="8"/>
        <end position="80"/>
    </location>
</feature>
<evidence type="ECO:0000256" key="4">
    <source>
        <dbReference type="ARBA" id="ARBA00022692"/>
    </source>
</evidence>
<reference evidence="11" key="1">
    <citation type="submission" date="2020-08" db="EMBL/GenBank/DDBJ databases">
        <title>Genomic Encyclopedia of Type Strains, Phase IV (KMG-V): Genome sequencing to study the core and pangenomes of soil and plant-associated prokaryotes.</title>
        <authorList>
            <person name="Whitman W."/>
        </authorList>
    </citation>
    <scope>NUCLEOTIDE SEQUENCE [LARGE SCALE GENOMIC DNA]</scope>
    <source>
        <strain evidence="11">M8UP27</strain>
    </source>
</reference>
<gene>
    <name evidence="11" type="ORF">HDF09_000787</name>
</gene>
<organism evidence="11 12">
    <name type="scientific">Tunturiibacter empetritectus</name>
    <dbReference type="NCBI Taxonomy" id="3069691"/>
    <lineage>
        <taxon>Bacteria</taxon>
        <taxon>Pseudomonadati</taxon>
        <taxon>Acidobacteriota</taxon>
        <taxon>Terriglobia</taxon>
        <taxon>Terriglobales</taxon>
        <taxon>Acidobacteriaceae</taxon>
        <taxon>Tunturiibacter</taxon>
    </lineage>
</organism>
<dbReference type="PANTHER" id="PTHR10590">
    <property type="entry name" value="SODIUM/NUCLEOSIDE COTRANSPORTER"/>
    <property type="match status" value="1"/>
</dbReference>
<keyword evidence="5 7" id="KW-1133">Transmembrane helix</keyword>
<feature type="domain" description="Concentrative nucleoside transporter C-terminal" evidence="9">
    <location>
        <begin position="196"/>
        <end position="407"/>
    </location>
</feature>
<accession>A0A7W8MQD5</accession>
<evidence type="ECO:0000256" key="6">
    <source>
        <dbReference type="ARBA" id="ARBA00023136"/>
    </source>
</evidence>
<evidence type="ECO:0000256" key="1">
    <source>
        <dbReference type="ARBA" id="ARBA00004651"/>
    </source>
</evidence>
<feature type="domain" description="Nucleoside transporter/FeoB GTPase Gate" evidence="10">
    <location>
        <begin position="93"/>
        <end position="190"/>
    </location>
</feature>
<evidence type="ECO:0000256" key="5">
    <source>
        <dbReference type="ARBA" id="ARBA00022989"/>
    </source>
</evidence>
<evidence type="ECO:0000256" key="7">
    <source>
        <dbReference type="SAM" id="Phobius"/>
    </source>
</evidence>
<dbReference type="GO" id="GO:0015293">
    <property type="term" value="F:symporter activity"/>
    <property type="evidence" value="ECO:0007669"/>
    <property type="project" value="TreeGrafter"/>
</dbReference>
<comment type="similarity">
    <text evidence="2">Belongs to the concentrative nucleoside transporter (CNT) (TC 2.A.41) family.</text>
</comment>
<evidence type="ECO:0000256" key="2">
    <source>
        <dbReference type="ARBA" id="ARBA00009033"/>
    </source>
</evidence>
<feature type="transmembrane region" description="Helical" evidence="7">
    <location>
        <begin position="297"/>
        <end position="317"/>
    </location>
</feature>
<dbReference type="Pfam" id="PF07662">
    <property type="entry name" value="Nucleos_tra2_C"/>
    <property type="match status" value="1"/>
</dbReference>
<dbReference type="PANTHER" id="PTHR10590:SF4">
    <property type="entry name" value="SOLUTE CARRIER FAMILY 28 MEMBER 3"/>
    <property type="match status" value="1"/>
</dbReference>
<name>A0A7W8MQD5_9BACT</name>
<dbReference type="InterPro" id="IPR002668">
    <property type="entry name" value="CNT_N_dom"/>
</dbReference>
<keyword evidence="12" id="KW-1185">Reference proteome</keyword>
<evidence type="ECO:0000256" key="3">
    <source>
        <dbReference type="ARBA" id="ARBA00022475"/>
    </source>
</evidence>
<dbReference type="InterPro" id="IPR011642">
    <property type="entry name" value="Gate_dom"/>
</dbReference>
<dbReference type="Pfam" id="PF01773">
    <property type="entry name" value="Nucleos_tra2_N"/>
    <property type="match status" value="1"/>
</dbReference>
<proteinExistence type="inferred from homology"/>
<dbReference type="Proteomes" id="UP000568106">
    <property type="component" value="Unassembled WGS sequence"/>
</dbReference>
<feature type="transmembrane region" description="Helical" evidence="7">
    <location>
        <begin position="91"/>
        <end position="112"/>
    </location>
</feature>
<feature type="transmembrane region" description="Helical" evidence="7">
    <location>
        <begin position="254"/>
        <end position="277"/>
    </location>
</feature>
<dbReference type="GO" id="GO:0005886">
    <property type="term" value="C:plasma membrane"/>
    <property type="evidence" value="ECO:0007669"/>
    <property type="project" value="UniProtKB-SubCell"/>
</dbReference>
<dbReference type="GO" id="GO:0005337">
    <property type="term" value="F:nucleoside transmembrane transporter activity"/>
    <property type="evidence" value="ECO:0007669"/>
    <property type="project" value="InterPro"/>
</dbReference>
<dbReference type="EMBL" id="JACHDY010000001">
    <property type="protein sequence ID" value="MBB5316137.1"/>
    <property type="molecule type" value="Genomic_DNA"/>
</dbReference>
<feature type="transmembrane region" description="Helical" evidence="7">
    <location>
        <begin position="29"/>
        <end position="47"/>
    </location>
</feature>
<comment type="subcellular location">
    <subcellularLocation>
        <location evidence="1">Cell membrane</location>
        <topology evidence="1">Multi-pass membrane protein</topology>
    </subcellularLocation>
</comment>
<sequence length="412" mass="43640">MSRFTGLLGLITFLGLAYAFSTNRRAIRWRTVAWGLGLQIFFAFLVIKWNTGQLILHNISSVITSLLGHSVDGSSLVFGRIGTPGDPLATLAFAVLPTIIFVSAFFAIMYHIGLMQRIIRIVAWIMQRTMGTSGAESTNVAASIFMGQTEAPLTIRPFLAGATRSELMVIMTSGMAHVSGGIMAAYISFGINAQDLLSAVIMTAPGTILVAKMLVPETEVPATAGTVHMPPSEEHKNENFVAAIARGTIDGGQLAFNVAIMLISFVALVGLANAIMLGISNFAWAHGNIPFPHSLNAVLGVVGAPIAWLIGIPWHDARTIGNLLGTRTMINEFVAFTQLGLIKSALAPRTFSIATFALCGFANVGSIGMQIGGIGALVPNRRNDLAQLGLRAMLAGTMANLMSASIVSMLIK</sequence>
<feature type="transmembrane region" description="Helical" evidence="7">
    <location>
        <begin position="353"/>
        <end position="378"/>
    </location>
</feature>
<keyword evidence="6 7" id="KW-0472">Membrane</keyword>
<dbReference type="InterPro" id="IPR008276">
    <property type="entry name" value="C_nuclsd_transpt"/>
</dbReference>
<comment type="caution">
    <text evidence="11">The sequence shown here is derived from an EMBL/GenBank/DDBJ whole genome shotgun (WGS) entry which is preliminary data.</text>
</comment>
<protein>
    <submittedName>
        <fullName evidence="11">CNT family concentrative nucleoside transporter</fullName>
    </submittedName>
</protein>
<keyword evidence="4 7" id="KW-0812">Transmembrane</keyword>
<dbReference type="AlphaFoldDB" id="A0A7W8MQD5"/>
<evidence type="ECO:0000259" key="9">
    <source>
        <dbReference type="Pfam" id="PF07662"/>
    </source>
</evidence>
<evidence type="ECO:0000259" key="10">
    <source>
        <dbReference type="Pfam" id="PF07670"/>
    </source>
</evidence>
<evidence type="ECO:0000313" key="11">
    <source>
        <dbReference type="EMBL" id="MBB5316137.1"/>
    </source>
</evidence>
<keyword evidence="3" id="KW-1003">Cell membrane</keyword>
<evidence type="ECO:0000259" key="8">
    <source>
        <dbReference type="Pfam" id="PF01773"/>
    </source>
</evidence>